<dbReference type="InterPro" id="IPR000524">
    <property type="entry name" value="Tscrpt_reg_HTH_GntR"/>
</dbReference>
<accession>A0A3S0A2A0</accession>
<dbReference type="InterPro" id="IPR051446">
    <property type="entry name" value="HTH_trans_reg/aminotransferase"/>
</dbReference>
<dbReference type="GO" id="GO:0003677">
    <property type="term" value="F:DNA binding"/>
    <property type="evidence" value="ECO:0007669"/>
    <property type="project" value="UniProtKB-KW"/>
</dbReference>
<dbReference type="InterPro" id="IPR036388">
    <property type="entry name" value="WH-like_DNA-bd_sf"/>
</dbReference>
<dbReference type="OrthoDB" id="9808770at2"/>
<dbReference type="GO" id="GO:0030170">
    <property type="term" value="F:pyridoxal phosphate binding"/>
    <property type="evidence" value="ECO:0007669"/>
    <property type="project" value="InterPro"/>
</dbReference>
<evidence type="ECO:0000256" key="3">
    <source>
        <dbReference type="ARBA" id="ARBA00023015"/>
    </source>
</evidence>
<comment type="similarity">
    <text evidence="1">In the C-terminal section; belongs to the class-I pyridoxal-phosphate-dependent aminotransferase family.</text>
</comment>
<dbReference type="SMART" id="SM00345">
    <property type="entry name" value="HTH_GNTR"/>
    <property type="match status" value="1"/>
</dbReference>
<dbReference type="Gene3D" id="1.10.10.10">
    <property type="entry name" value="Winged helix-like DNA-binding domain superfamily/Winged helix DNA-binding domain"/>
    <property type="match status" value="1"/>
</dbReference>
<feature type="domain" description="HTH gntR-type" evidence="6">
    <location>
        <begin position="22"/>
        <end position="90"/>
    </location>
</feature>
<reference evidence="7 8" key="1">
    <citation type="submission" date="2018-12" db="EMBL/GenBank/DDBJ databases">
        <title>Mesorhizobium carbonis sp. nov., isolated from coal mine water.</title>
        <authorList>
            <person name="Xin W."/>
            <person name="Xu Z."/>
            <person name="Xiang F."/>
            <person name="Zhang J."/>
            <person name="Xi L."/>
            <person name="Liu J."/>
        </authorList>
    </citation>
    <scope>NUCLEOTIDE SEQUENCE [LARGE SCALE GENOMIC DNA]</scope>
    <source>
        <strain evidence="7 8">B2.3</strain>
    </source>
</reference>
<dbReference type="RefSeq" id="WP_126698744.1">
    <property type="nucleotide sequence ID" value="NZ_RWKW01000025.1"/>
</dbReference>
<protein>
    <submittedName>
        <fullName evidence="7">PLP-dependent aminotransferase family protein</fullName>
    </submittedName>
</protein>
<evidence type="ECO:0000256" key="5">
    <source>
        <dbReference type="ARBA" id="ARBA00023163"/>
    </source>
</evidence>
<proteinExistence type="inferred from homology"/>
<dbReference type="PROSITE" id="PS50949">
    <property type="entry name" value="HTH_GNTR"/>
    <property type="match status" value="1"/>
</dbReference>
<dbReference type="Pfam" id="PF00155">
    <property type="entry name" value="Aminotran_1_2"/>
    <property type="match status" value="1"/>
</dbReference>
<dbReference type="InterPro" id="IPR015424">
    <property type="entry name" value="PyrdxlP-dep_Trfase"/>
</dbReference>
<dbReference type="CDD" id="cd00609">
    <property type="entry name" value="AAT_like"/>
    <property type="match status" value="1"/>
</dbReference>
<dbReference type="GO" id="GO:0008483">
    <property type="term" value="F:transaminase activity"/>
    <property type="evidence" value="ECO:0007669"/>
    <property type="project" value="UniProtKB-KW"/>
</dbReference>
<dbReference type="GO" id="GO:0003700">
    <property type="term" value="F:DNA-binding transcription factor activity"/>
    <property type="evidence" value="ECO:0007669"/>
    <property type="project" value="InterPro"/>
</dbReference>
<evidence type="ECO:0000256" key="2">
    <source>
        <dbReference type="ARBA" id="ARBA00022898"/>
    </source>
</evidence>
<name>A0A3S0A2A0_9HYPH</name>
<evidence type="ECO:0000313" key="7">
    <source>
        <dbReference type="EMBL" id="RST87183.1"/>
    </source>
</evidence>
<dbReference type="SUPFAM" id="SSF46785">
    <property type="entry name" value="Winged helix' DNA-binding domain"/>
    <property type="match status" value="1"/>
</dbReference>
<keyword evidence="7" id="KW-0808">Transferase</keyword>
<dbReference type="AlphaFoldDB" id="A0A3S0A2A0"/>
<dbReference type="Proteomes" id="UP000278398">
    <property type="component" value="Unassembled WGS sequence"/>
</dbReference>
<dbReference type="Pfam" id="PF00392">
    <property type="entry name" value="GntR"/>
    <property type="match status" value="1"/>
</dbReference>
<keyword evidence="8" id="KW-1185">Reference proteome</keyword>
<sequence>MTTRTDSAIWSGLFTISPDSGQTLQAQIRQAIVAAILDRQIAASMPLPSCRILAEKLGVARGTVVLAFQQLVDQGFLVARERRGHFVNPDVLTTPTKPLARQDNNAPGGLDWKARRRINATDMPPPMKMENWIKSSYPFIYGQFDPGLFPTAEWRECNRMALAVLEIRNWAADMVDRDDPLLIEQIQARLLPRRGIFANPDEIIVTLGAQHAIYMLATLLMTKGSRVAMENPGYPDARSIFRLAGAEIDPVRVDSEGIVTREIPSNSNFVFVTPSHHCPTMVPLSEVRRRELLEIASRNDQIIIEDGYDSQLIDEAPQQALKSLDRTGRVIHVGSMSKTLAPGLRLGYIVASADLIAELRALRRFMLRHPPANNQRAVALFLSLGHHDALVRKLSTAFAERRKRLVSAISAFLPDWNATDSAGGTSVWLEGPQGTDSEKLSEAAATRSVLIEPGARFFDGQSPPRRFVRLGISSIAVQHIEPGIRELATAIGRRPAAA</sequence>
<evidence type="ECO:0000259" key="6">
    <source>
        <dbReference type="PROSITE" id="PS50949"/>
    </source>
</evidence>
<dbReference type="SUPFAM" id="SSF53383">
    <property type="entry name" value="PLP-dependent transferases"/>
    <property type="match status" value="1"/>
</dbReference>
<keyword evidence="4" id="KW-0238">DNA-binding</keyword>
<dbReference type="CDD" id="cd07377">
    <property type="entry name" value="WHTH_GntR"/>
    <property type="match status" value="1"/>
</dbReference>
<evidence type="ECO:0000313" key="8">
    <source>
        <dbReference type="Proteomes" id="UP000278398"/>
    </source>
</evidence>
<gene>
    <name evidence="7" type="ORF">EJC49_06990</name>
</gene>
<keyword evidence="5" id="KW-0804">Transcription</keyword>
<dbReference type="InterPro" id="IPR004839">
    <property type="entry name" value="Aminotransferase_I/II_large"/>
</dbReference>
<dbReference type="PANTHER" id="PTHR46577">
    <property type="entry name" value="HTH-TYPE TRANSCRIPTIONAL REGULATORY PROTEIN GABR"/>
    <property type="match status" value="1"/>
</dbReference>
<dbReference type="EMBL" id="RWKW01000025">
    <property type="protein sequence ID" value="RST87183.1"/>
    <property type="molecule type" value="Genomic_DNA"/>
</dbReference>
<dbReference type="InterPro" id="IPR036390">
    <property type="entry name" value="WH_DNA-bd_sf"/>
</dbReference>
<dbReference type="PANTHER" id="PTHR46577:SF1">
    <property type="entry name" value="HTH-TYPE TRANSCRIPTIONAL REGULATORY PROTEIN GABR"/>
    <property type="match status" value="1"/>
</dbReference>
<dbReference type="Gene3D" id="3.40.640.10">
    <property type="entry name" value="Type I PLP-dependent aspartate aminotransferase-like (Major domain)"/>
    <property type="match status" value="1"/>
</dbReference>
<comment type="caution">
    <text evidence="7">The sequence shown here is derived from an EMBL/GenBank/DDBJ whole genome shotgun (WGS) entry which is preliminary data.</text>
</comment>
<keyword evidence="3" id="KW-0805">Transcription regulation</keyword>
<dbReference type="InterPro" id="IPR015421">
    <property type="entry name" value="PyrdxlP-dep_Trfase_major"/>
</dbReference>
<evidence type="ECO:0000256" key="1">
    <source>
        <dbReference type="ARBA" id="ARBA00005384"/>
    </source>
</evidence>
<organism evidence="7 8">
    <name type="scientific">Aquibium carbonis</name>
    <dbReference type="NCBI Taxonomy" id="2495581"/>
    <lineage>
        <taxon>Bacteria</taxon>
        <taxon>Pseudomonadati</taxon>
        <taxon>Pseudomonadota</taxon>
        <taxon>Alphaproteobacteria</taxon>
        <taxon>Hyphomicrobiales</taxon>
        <taxon>Phyllobacteriaceae</taxon>
        <taxon>Aquibium</taxon>
    </lineage>
</organism>
<keyword evidence="2" id="KW-0663">Pyridoxal phosphate</keyword>
<evidence type="ECO:0000256" key="4">
    <source>
        <dbReference type="ARBA" id="ARBA00023125"/>
    </source>
</evidence>
<keyword evidence="7" id="KW-0032">Aminotransferase</keyword>